<dbReference type="Gene3D" id="3.40.50.720">
    <property type="entry name" value="NAD(P)-binding Rossmann-like Domain"/>
    <property type="match status" value="2"/>
</dbReference>
<dbReference type="InterPro" id="IPR036291">
    <property type="entry name" value="NAD(P)-bd_dom_sf"/>
</dbReference>
<feature type="domain" description="D-isomer specific 2-hydroxyacid dehydrogenase catalytic" evidence="6">
    <location>
        <begin position="45"/>
        <end position="330"/>
    </location>
</feature>
<dbReference type="SUPFAM" id="SSF52283">
    <property type="entry name" value="Formate/glycerate dehydrogenase catalytic domain-like"/>
    <property type="match status" value="1"/>
</dbReference>
<feature type="domain" description="D-isomer specific 2-hydroxyacid dehydrogenase NAD-binding" evidence="7">
    <location>
        <begin position="126"/>
        <end position="299"/>
    </location>
</feature>
<dbReference type="OrthoDB" id="298012at2759"/>
<evidence type="ECO:0000313" key="8">
    <source>
        <dbReference type="EMBL" id="OAY49269.1"/>
    </source>
</evidence>
<keyword evidence="3" id="KW-0520">NAD</keyword>
<proteinExistence type="inferred from homology"/>
<sequence>MENKEHNQNRQSQDLPQVLLLKPPPVMTVLGEQQFSSNKFQLLKAWDSQLPLNQFLPKHANSIQAILCSGASPVTDDLLQLLPFLRLVVTASAGTNHIDLTACRRRGISVTNAGNVFSDDGADAAVGLLFDALRKISAADRHVRQGLWVKKGDYPLGSKVGGKRIGIVGLGGIGLQVAKRLEAFGCIISYNSRNKKTFVSYPFYSNVCELAAHSDALIICCALTDQTLHMINKEVLSALGKKGVIVNVGRGAIIDEKELVRCLVTGAIAGAGLDVFENEPDVPKQLLELDNVVLSPHRAVFTPESFMALCELVVGNLEAFFSNLPLLSPVMDECTDG</sequence>
<dbReference type="InterPro" id="IPR006139">
    <property type="entry name" value="D-isomer_2_OHA_DH_cat_dom"/>
</dbReference>
<dbReference type="GO" id="GO:0030267">
    <property type="term" value="F:glyoxylate reductase (NADPH) activity"/>
    <property type="evidence" value="ECO:0000318"/>
    <property type="project" value="GO_Central"/>
</dbReference>
<evidence type="ECO:0000259" key="6">
    <source>
        <dbReference type="Pfam" id="PF00389"/>
    </source>
</evidence>
<dbReference type="GO" id="GO:0005829">
    <property type="term" value="C:cytosol"/>
    <property type="evidence" value="ECO:0000318"/>
    <property type="project" value="GO_Central"/>
</dbReference>
<keyword evidence="1" id="KW-0521">NADP</keyword>
<dbReference type="InterPro" id="IPR006140">
    <property type="entry name" value="D-isomer_DH_NAD-bd"/>
</dbReference>
<dbReference type="FunFam" id="3.40.50.720:FF:000213">
    <property type="entry name" value="Putative 2-hydroxyacid dehydrogenase"/>
    <property type="match status" value="1"/>
</dbReference>
<dbReference type="STRING" id="3983.A0A2C9VT68"/>
<dbReference type="GO" id="GO:0009853">
    <property type="term" value="P:photorespiration"/>
    <property type="evidence" value="ECO:0007669"/>
    <property type="project" value="UniProtKB-ARBA"/>
</dbReference>
<dbReference type="Gramene" id="Manes.05G042400.2.v8.1">
    <property type="protein sequence ID" value="Manes.05G042400.2.v8.1.CDS"/>
    <property type="gene ID" value="Manes.05G042400.v8.1"/>
</dbReference>
<name>A0A2C9VT68_MANES</name>
<evidence type="ECO:0000256" key="4">
    <source>
        <dbReference type="ARBA" id="ARBA00066661"/>
    </source>
</evidence>
<dbReference type="AlphaFoldDB" id="A0A2C9VT68"/>
<gene>
    <name evidence="8" type="ORF">MANES_05G042400v8</name>
</gene>
<dbReference type="GO" id="GO:0051287">
    <property type="term" value="F:NAD binding"/>
    <property type="evidence" value="ECO:0007669"/>
    <property type="project" value="InterPro"/>
</dbReference>
<comment type="similarity">
    <text evidence="5">Belongs to the D-isomer specific 2-hydroxyacid dehydrogenase family.</text>
</comment>
<dbReference type="GO" id="GO:0016618">
    <property type="term" value="F:hydroxypyruvate reductase [NAD(P)H] activity"/>
    <property type="evidence" value="ECO:0000318"/>
    <property type="project" value="GO_Central"/>
</dbReference>
<evidence type="ECO:0000256" key="5">
    <source>
        <dbReference type="RuleBase" id="RU003719"/>
    </source>
</evidence>
<evidence type="ECO:0000256" key="3">
    <source>
        <dbReference type="ARBA" id="ARBA00023027"/>
    </source>
</evidence>
<dbReference type="PANTHER" id="PTHR10996:SF255">
    <property type="entry name" value="GLYOXYLATE_HYDROXYPYRUVATE REDUCTASE HPR3-LIKE"/>
    <property type="match status" value="1"/>
</dbReference>
<dbReference type="InterPro" id="IPR050223">
    <property type="entry name" value="D-isomer_2-hydroxyacid_DH"/>
</dbReference>
<dbReference type="Pfam" id="PF00389">
    <property type="entry name" value="2-Hacid_dh"/>
    <property type="match status" value="1"/>
</dbReference>
<dbReference type="SUPFAM" id="SSF51735">
    <property type="entry name" value="NAD(P)-binding Rossmann-fold domains"/>
    <property type="match status" value="1"/>
</dbReference>
<dbReference type="OMA" id="VIVTAHQ"/>
<dbReference type="EMBL" id="CM004391">
    <property type="protein sequence ID" value="OAY49269.1"/>
    <property type="molecule type" value="Genomic_DNA"/>
</dbReference>
<dbReference type="Pfam" id="PF02826">
    <property type="entry name" value="2-Hacid_dh_C"/>
    <property type="match status" value="1"/>
</dbReference>
<comment type="caution">
    <text evidence="8">The sequence shown here is derived from an EMBL/GenBank/DDBJ whole genome shotgun (WGS) entry which is preliminary data.</text>
</comment>
<evidence type="ECO:0000256" key="2">
    <source>
        <dbReference type="ARBA" id="ARBA00023002"/>
    </source>
</evidence>
<protein>
    <recommendedName>
        <fullName evidence="4">glyoxylate reductase (NADP(+))</fullName>
        <ecNumber evidence="4">1.1.1.79</ecNumber>
    </recommendedName>
</protein>
<reference evidence="9" key="1">
    <citation type="journal article" date="2016" name="Nat. Biotechnol.">
        <title>Sequencing wild and cultivated cassava and related species reveals extensive interspecific hybridization and genetic diversity.</title>
        <authorList>
            <person name="Bredeson J.V."/>
            <person name="Lyons J.B."/>
            <person name="Prochnik S.E."/>
            <person name="Wu G.A."/>
            <person name="Ha C.M."/>
            <person name="Edsinger-Gonzales E."/>
            <person name="Grimwood J."/>
            <person name="Schmutz J."/>
            <person name="Rabbi I.Y."/>
            <person name="Egesi C."/>
            <person name="Nauluvula P."/>
            <person name="Lebot V."/>
            <person name="Ndunguru J."/>
            <person name="Mkamilo G."/>
            <person name="Bart R.S."/>
            <person name="Setter T.L."/>
            <person name="Gleadow R.M."/>
            <person name="Kulakow P."/>
            <person name="Ferguson M.E."/>
            <person name="Rounsley S."/>
            <person name="Rokhsar D.S."/>
        </authorList>
    </citation>
    <scope>NUCLEOTIDE SEQUENCE [LARGE SCALE GENOMIC DNA]</scope>
    <source>
        <strain evidence="9">cv. AM560-2</strain>
    </source>
</reference>
<keyword evidence="9" id="KW-1185">Reference proteome</keyword>
<evidence type="ECO:0000256" key="1">
    <source>
        <dbReference type="ARBA" id="ARBA00022857"/>
    </source>
</evidence>
<dbReference type="PANTHER" id="PTHR10996">
    <property type="entry name" value="2-HYDROXYACID DEHYDROGENASE-RELATED"/>
    <property type="match status" value="1"/>
</dbReference>
<dbReference type="Gramene" id="Manes.05G042400.1.v8.1">
    <property type="protein sequence ID" value="Manes.05G042400.1.v8.1.CDS"/>
    <property type="gene ID" value="Manes.05G042400.v8.1"/>
</dbReference>
<dbReference type="Proteomes" id="UP000091857">
    <property type="component" value="Chromosome 5"/>
</dbReference>
<dbReference type="EC" id="1.1.1.79" evidence="4"/>
<dbReference type="CDD" id="cd12156">
    <property type="entry name" value="HPPR"/>
    <property type="match status" value="1"/>
</dbReference>
<evidence type="ECO:0000313" key="9">
    <source>
        <dbReference type="Proteomes" id="UP000091857"/>
    </source>
</evidence>
<evidence type="ECO:0000259" key="7">
    <source>
        <dbReference type="Pfam" id="PF02826"/>
    </source>
</evidence>
<organism evidence="8 9">
    <name type="scientific">Manihot esculenta</name>
    <name type="common">Cassava</name>
    <name type="synonym">Jatropha manihot</name>
    <dbReference type="NCBI Taxonomy" id="3983"/>
    <lineage>
        <taxon>Eukaryota</taxon>
        <taxon>Viridiplantae</taxon>
        <taxon>Streptophyta</taxon>
        <taxon>Embryophyta</taxon>
        <taxon>Tracheophyta</taxon>
        <taxon>Spermatophyta</taxon>
        <taxon>Magnoliopsida</taxon>
        <taxon>eudicotyledons</taxon>
        <taxon>Gunneridae</taxon>
        <taxon>Pentapetalae</taxon>
        <taxon>rosids</taxon>
        <taxon>fabids</taxon>
        <taxon>Malpighiales</taxon>
        <taxon>Euphorbiaceae</taxon>
        <taxon>Crotonoideae</taxon>
        <taxon>Manihoteae</taxon>
        <taxon>Manihot</taxon>
    </lineage>
</organism>
<keyword evidence="2 5" id="KW-0560">Oxidoreductase</keyword>
<accession>A0A2C9VT68</accession>